<dbReference type="InterPro" id="IPR001867">
    <property type="entry name" value="OmpR/PhoB-type_DNA-bd"/>
</dbReference>
<dbReference type="PROSITE" id="PS50110">
    <property type="entry name" value="RESPONSE_REGULATORY"/>
    <property type="match status" value="1"/>
</dbReference>
<accession>A0A1I5URB8</accession>
<dbReference type="STRING" id="223786.SAMN05216234_1693"/>
<keyword evidence="4 7" id="KW-0238">DNA-binding</keyword>
<dbReference type="CDD" id="cd00383">
    <property type="entry name" value="trans_reg_C"/>
    <property type="match status" value="1"/>
</dbReference>
<feature type="domain" description="Response regulatory" evidence="8">
    <location>
        <begin position="2"/>
        <end position="116"/>
    </location>
</feature>
<dbReference type="SMART" id="SM00862">
    <property type="entry name" value="Trans_reg_C"/>
    <property type="match status" value="1"/>
</dbReference>
<dbReference type="EMBL" id="FOXB01000069">
    <property type="protein sequence ID" value="SFP97718.1"/>
    <property type="molecule type" value="Genomic_DNA"/>
</dbReference>
<dbReference type="Gene3D" id="1.10.10.10">
    <property type="entry name" value="Winged helix-like DNA-binding domain superfamily/Winged helix DNA-binding domain"/>
    <property type="match status" value="1"/>
</dbReference>
<evidence type="ECO:0000256" key="7">
    <source>
        <dbReference type="PROSITE-ProRule" id="PRU01091"/>
    </source>
</evidence>
<evidence type="ECO:0000313" key="10">
    <source>
        <dbReference type="EMBL" id="SFP97718.1"/>
    </source>
</evidence>
<sequence length="223" mass="25837">MKVLLIEDDKKISSFITKGLKEELMNVDCAFDGEEGFYLLQINRYDVIIVDWMLPKISGLELIKKIRTANIVTPILMLTARGDVDDRVEGLQSGADDYLPKPFSFSELVARIQALHRRNSYNENLTLHTADLTLDPIKREVKRDGKVIDLSTKEYELLELLLRNKGYIVTNTVILEQIWNMQEFFESNVINVTIYHLRNKIDRGFEKKLIQTIRGSGYRIVNE</sequence>
<evidence type="ECO:0000256" key="5">
    <source>
        <dbReference type="ARBA" id="ARBA00023163"/>
    </source>
</evidence>
<dbReference type="Proteomes" id="UP000199227">
    <property type="component" value="Unassembled WGS sequence"/>
</dbReference>
<dbReference type="RefSeq" id="WP_092914266.1">
    <property type="nucleotide sequence ID" value="NZ_FOXB01000069.1"/>
</dbReference>
<evidence type="ECO:0000313" key="11">
    <source>
        <dbReference type="Proteomes" id="UP000199227"/>
    </source>
</evidence>
<dbReference type="GO" id="GO:0006355">
    <property type="term" value="P:regulation of DNA-templated transcription"/>
    <property type="evidence" value="ECO:0007669"/>
    <property type="project" value="InterPro"/>
</dbReference>
<name>A0A1I5URB8_9BACT</name>
<evidence type="ECO:0000256" key="3">
    <source>
        <dbReference type="ARBA" id="ARBA00023015"/>
    </source>
</evidence>
<dbReference type="CDD" id="cd19935">
    <property type="entry name" value="REC_OmpR_CusR-like"/>
    <property type="match status" value="1"/>
</dbReference>
<dbReference type="InterPro" id="IPR039420">
    <property type="entry name" value="WalR-like"/>
</dbReference>
<dbReference type="GO" id="GO:0000976">
    <property type="term" value="F:transcription cis-regulatory region binding"/>
    <property type="evidence" value="ECO:0007669"/>
    <property type="project" value="TreeGrafter"/>
</dbReference>
<dbReference type="GO" id="GO:0000156">
    <property type="term" value="F:phosphorelay response regulator activity"/>
    <property type="evidence" value="ECO:0007669"/>
    <property type="project" value="TreeGrafter"/>
</dbReference>
<dbReference type="InterPro" id="IPR001789">
    <property type="entry name" value="Sig_transdc_resp-reg_receiver"/>
</dbReference>
<evidence type="ECO:0000256" key="4">
    <source>
        <dbReference type="ARBA" id="ARBA00023125"/>
    </source>
</evidence>
<keyword evidence="2" id="KW-0902">Two-component regulatory system</keyword>
<proteinExistence type="predicted"/>
<dbReference type="SUPFAM" id="SSF52172">
    <property type="entry name" value="CheY-like"/>
    <property type="match status" value="1"/>
</dbReference>
<dbReference type="GO" id="GO:0005829">
    <property type="term" value="C:cytosol"/>
    <property type="evidence" value="ECO:0007669"/>
    <property type="project" value="TreeGrafter"/>
</dbReference>
<dbReference type="InterPro" id="IPR011006">
    <property type="entry name" value="CheY-like_superfamily"/>
</dbReference>
<feature type="domain" description="OmpR/PhoB-type" evidence="9">
    <location>
        <begin position="124"/>
        <end position="222"/>
    </location>
</feature>
<dbReference type="FunFam" id="3.40.50.2300:FF:000002">
    <property type="entry name" value="DNA-binding response regulator PhoP"/>
    <property type="match status" value="1"/>
</dbReference>
<gene>
    <name evidence="10" type="ORF">SAMN05216234_1693</name>
</gene>
<organism evidence="10 11">
    <name type="scientific">Hydrogenimonas thermophila</name>
    <dbReference type="NCBI Taxonomy" id="223786"/>
    <lineage>
        <taxon>Bacteria</taxon>
        <taxon>Pseudomonadati</taxon>
        <taxon>Campylobacterota</taxon>
        <taxon>Epsilonproteobacteria</taxon>
        <taxon>Campylobacterales</taxon>
        <taxon>Hydrogenimonadaceae</taxon>
        <taxon>Hydrogenimonas</taxon>
    </lineage>
</organism>
<dbReference type="Gene3D" id="3.40.50.2300">
    <property type="match status" value="1"/>
</dbReference>
<dbReference type="Pfam" id="PF00486">
    <property type="entry name" value="Trans_reg_C"/>
    <property type="match status" value="1"/>
</dbReference>
<reference evidence="10 11" key="1">
    <citation type="submission" date="2016-10" db="EMBL/GenBank/DDBJ databases">
        <authorList>
            <person name="de Groot N.N."/>
        </authorList>
    </citation>
    <scope>NUCLEOTIDE SEQUENCE [LARGE SCALE GENOMIC DNA]</scope>
    <source>
        <strain evidence="10 11">EP1-55-1</strain>
    </source>
</reference>
<feature type="DNA-binding region" description="OmpR/PhoB-type" evidence="7">
    <location>
        <begin position="124"/>
        <end position="222"/>
    </location>
</feature>
<dbReference type="OrthoDB" id="9793321at2"/>
<evidence type="ECO:0000256" key="6">
    <source>
        <dbReference type="PROSITE-ProRule" id="PRU00169"/>
    </source>
</evidence>
<evidence type="ECO:0000259" key="8">
    <source>
        <dbReference type="PROSITE" id="PS50110"/>
    </source>
</evidence>
<dbReference type="GO" id="GO:0032993">
    <property type="term" value="C:protein-DNA complex"/>
    <property type="evidence" value="ECO:0007669"/>
    <property type="project" value="TreeGrafter"/>
</dbReference>
<dbReference type="AlphaFoldDB" id="A0A1I5URB8"/>
<keyword evidence="1 6" id="KW-0597">Phosphoprotein</keyword>
<protein>
    <submittedName>
        <fullName evidence="10">DNA-binding response regulator, OmpR family, contains REC and winged-helix (WHTH) domain</fullName>
    </submittedName>
</protein>
<dbReference type="PANTHER" id="PTHR48111">
    <property type="entry name" value="REGULATOR OF RPOS"/>
    <property type="match status" value="1"/>
</dbReference>
<dbReference type="InterPro" id="IPR036388">
    <property type="entry name" value="WH-like_DNA-bd_sf"/>
</dbReference>
<feature type="modified residue" description="4-aspartylphosphate" evidence="6">
    <location>
        <position position="51"/>
    </location>
</feature>
<evidence type="ECO:0000256" key="1">
    <source>
        <dbReference type="ARBA" id="ARBA00022553"/>
    </source>
</evidence>
<evidence type="ECO:0000259" key="9">
    <source>
        <dbReference type="PROSITE" id="PS51755"/>
    </source>
</evidence>
<keyword evidence="5" id="KW-0804">Transcription</keyword>
<evidence type="ECO:0000256" key="2">
    <source>
        <dbReference type="ARBA" id="ARBA00023012"/>
    </source>
</evidence>
<dbReference type="Pfam" id="PF00072">
    <property type="entry name" value="Response_reg"/>
    <property type="match status" value="1"/>
</dbReference>
<keyword evidence="3" id="KW-0805">Transcription regulation</keyword>
<dbReference type="SMART" id="SM00448">
    <property type="entry name" value="REC"/>
    <property type="match status" value="1"/>
</dbReference>
<keyword evidence="11" id="KW-1185">Reference proteome</keyword>
<dbReference type="PROSITE" id="PS51755">
    <property type="entry name" value="OMPR_PHOB"/>
    <property type="match status" value="1"/>
</dbReference>
<dbReference type="FunFam" id="1.10.10.10:FF:000005">
    <property type="entry name" value="Two-component system response regulator"/>
    <property type="match status" value="1"/>
</dbReference>
<dbReference type="PANTHER" id="PTHR48111:SF22">
    <property type="entry name" value="REGULATOR OF RPOS"/>
    <property type="match status" value="1"/>
</dbReference>
<dbReference type="Gene3D" id="6.10.250.690">
    <property type="match status" value="1"/>
</dbReference>